<dbReference type="AlphaFoldDB" id="A0A2T2YRD7"/>
<organism evidence="2 3">
    <name type="scientific">Nocardia nova</name>
    <dbReference type="NCBI Taxonomy" id="37330"/>
    <lineage>
        <taxon>Bacteria</taxon>
        <taxon>Bacillati</taxon>
        <taxon>Actinomycetota</taxon>
        <taxon>Actinomycetes</taxon>
        <taxon>Mycobacteriales</taxon>
        <taxon>Nocardiaceae</taxon>
        <taxon>Nocardia</taxon>
    </lineage>
</organism>
<evidence type="ECO:0000313" key="3">
    <source>
        <dbReference type="Proteomes" id="UP000241647"/>
    </source>
</evidence>
<sequence>MSGFDAPPDSPGTFADGGEVEAGPVTGDDGLLSGSRTGQLAPFLQWASMAHAGGRLLGDAIFPRVFAEGGEVEEHGPADGDDGFLSRSRPGSLFPFLQWHNWPSIFEQTAKPLVQLGMDALAGAAAGPAGPVVSGVLNAVGTLAEQFSAPAPAWTTPPAGMADPGMRRMPDYSPPPMTAMPAVSLDQLGAGARIDRTMTVNVLKPNGQASDPGMSERLRRQSATYLSHLR</sequence>
<feature type="region of interest" description="Disordered" evidence="1">
    <location>
        <begin position="1"/>
        <end position="32"/>
    </location>
</feature>
<evidence type="ECO:0000256" key="1">
    <source>
        <dbReference type="SAM" id="MobiDB-lite"/>
    </source>
</evidence>
<feature type="region of interest" description="Disordered" evidence="1">
    <location>
        <begin position="204"/>
        <end position="230"/>
    </location>
</feature>
<proteinExistence type="predicted"/>
<dbReference type="EMBL" id="PYHS01000028">
    <property type="protein sequence ID" value="PSR58058.1"/>
    <property type="molecule type" value="Genomic_DNA"/>
</dbReference>
<evidence type="ECO:0000313" key="2">
    <source>
        <dbReference type="EMBL" id="PSR58058.1"/>
    </source>
</evidence>
<comment type="caution">
    <text evidence="2">The sequence shown here is derived from an EMBL/GenBank/DDBJ whole genome shotgun (WGS) entry which is preliminary data.</text>
</comment>
<gene>
    <name evidence="2" type="ORF">C8259_32130</name>
</gene>
<protein>
    <submittedName>
        <fullName evidence="2">Uncharacterized protein</fullName>
    </submittedName>
</protein>
<feature type="compositionally biased region" description="Polar residues" evidence="1">
    <location>
        <begin position="221"/>
        <end position="230"/>
    </location>
</feature>
<name>A0A2T2YRD7_9NOCA</name>
<reference evidence="2 3" key="1">
    <citation type="submission" date="2018-02" db="EMBL/GenBank/DDBJ databases">
        <title>8 Nocardia nova and 1 Nocardia cyriacigeorgica strain used for evolution to TMP-SMX.</title>
        <authorList>
            <person name="Mehta H."/>
            <person name="Weng J."/>
            <person name="Shamoo Y."/>
        </authorList>
    </citation>
    <scope>NUCLEOTIDE SEQUENCE [LARGE SCALE GENOMIC DNA]</scope>
    <source>
        <strain evidence="2 3">ATCC 33727</strain>
    </source>
</reference>
<dbReference type="Proteomes" id="UP000241647">
    <property type="component" value="Unassembled WGS sequence"/>
</dbReference>
<accession>A0A2T2YRD7</accession>